<organism evidence="1 2">
    <name type="scientific">Mycena maculata</name>
    <dbReference type="NCBI Taxonomy" id="230809"/>
    <lineage>
        <taxon>Eukaryota</taxon>
        <taxon>Fungi</taxon>
        <taxon>Dikarya</taxon>
        <taxon>Basidiomycota</taxon>
        <taxon>Agaricomycotina</taxon>
        <taxon>Agaricomycetes</taxon>
        <taxon>Agaricomycetidae</taxon>
        <taxon>Agaricales</taxon>
        <taxon>Marasmiineae</taxon>
        <taxon>Mycenaceae</taxon>
        <taxon>Mycena</taxon>
    </lineage>
</organism>
<dbReference type="EMBL" id="JARJLG010000002">
    <property type="protein sequence ID" value="KAJ7783982.1"/>
    <property type="molecule type" value="Genomic_DNA"/>
</dbReference>
<evidence type="ECO:0000313" key="2">
    <source>
        <dbReference type="Proteomes" id="UP001215280"/>
    </source>
</evidence>
<evidence type="ECO:0000313" key="1">
    <source>
        <dbReference type="EMBL" id="KAJ7783982.1"/>
    </source>
</evidence>
<accession>A0AAD7P1K2</accession>
<sequence length="247" mass="27740">MAFSYVYISSPSIVKHCLPPLMPELRHLSILLRTGRKLFRYFMELIRQMPTILSNTECSFPRVPAVEIFTDDLVRKHFINVAGGFYLTDSLVTAAQYACYKDGQAPPHQPVDVLEFSWNGQGFGIYDFTSIENPIYEKFEEYNFAESDAAIVRSFQAQATHIYRNAMITAPMNSPDADMDLTDDFWQYAIVKQDAVTGPTAGLRYKTRYSVYCSKVPKGNGLTPAMYTAGQGGNPAFATLISELTTT</sequence>
<gene>
    <name evidence="1" type="ORF">DFH07DRAFT_948973</name>
</gene>
<dbReference type="Proteomes" id="UP001215280">
    <property type="component" value="Unassembled WGS sequence"/>
</dbReference>
<dbReference type="AlphaFoldDB" id="A0AAD7P1K2"/>
<proteinExistence type="predicted"/>
<protein>
    <submittedName>
        <fullName evidence="1">Uncharacterized protein</fullName>
    </submittedName>
</protein>
<name>A0AAD7P1K2_9AGAR</name>
<reference evidence="1" key="1">
    <citation type="submission" date="2023-03" db="EMBL/GenBank/DDBJ databases">
        <title>Massive genome expansion in bonnet fungi (Mycena s.s.) driven by repeated elements and novel gene families across ecological guilds.</title>
        <authorList>
            <consortium name="Lawrence Berkeley National Laboratory"/>
            <person name="Harder C.B."/>
            <person name="Miyauchi S."/>
            <person name="Viragh M."/>
            <person name="Kuo A."/>
            <person name="Thoen E."/>
            <person name="Andreopoulos B."/>
            <person name="Lu D."/>
            <person name="Skrede I."/>
            <person name="Drula E."/>
            <person name="Henrissat B."/>
            <person name="Morin E."/>
            <person name="Kohler A."/>
            <person name="Barry K."/>
            <person name="LaButti K."/>
            <person name="Morin E."/>
            <person name="Salamov A."/>
            <person name="Lipzen A."/>
            <person name="Mereny Z."/>
            <person name="Hegedus B."/>
            <person name="Baldrian P."/>
            <person name="Stursova M."/>
            <person name="Weitz H."/>
            <person name="Taylor A."/>
            <person name="Grigoriev I.V."/>
            <person name="Nagy L.G."/>
            <person name="Martin F."/>
            <person name="Kauserud H."/>
        </authorList>
    </citation>
    <scope>NUCLEOTIDE SEQUENCE</scope>
    <source>
        <strain evidence="1">CBHHK188m</strain>
    </source>
</reference>
<comment type="caution">
    <text evidence="1">The sequence shown here is derived from an EMBL/GenBank/DDBJ whole genome shotgun (WGS) entry which is preliminary data.</text>
</comment>
<keyword evidence="2" id="KW-1185">Reference proteome</keyword>